<dbReference type="InterPro" id="IPR043502">
    <property type="entry name" value="DNA/RNA_pol_sf"/>
</dbReference>
<keyword evidence="3" id="KW-1185">Reference proteome</keyword>
<dbReference type="EMBL" id="CP098611">
    <property type="protein sequence ID" value="USR91261.1"/>
    <property type="molecule type" value="Genomic_DNA"/>
</dbReference>
<name>A0ABY5AQS5_9CYAN</name>
<dbReference type="InterPro" id="IPR051083">
    <property type="entry name" value="GrpII_Intron_Splice-Mob/Def"/>
</dbReference>
<dbReference type="InterPro" id="IPR000477">
    <property type="entry name" value="RT_dom"/>
</dbReference>
<accession>A0ABY5AQS5</accession>
<keyword evidence="2" id="KW-0548">Nucleotidyltransferase</keyword>
<evidence type="ECO:0000259" key="1">
    <source>
        <dbReference type="PROSITE" id="PS50878"/>
    </source>
</evidence>
<evidence type="ECO:0000313" key="3">
    <source>
        <dbReference type="Proteomes" id="UP001056708"/>
    </source>
</evidence>
<dbReference type="CDD" id="cd01646">
    <property type="entry name" value="RT_Bac_retron_I"/>
    <property type="match status" value="1"/>
</dbReference>
<dbReference type="PANTHER" id="PTHR34047">
    <property type="entry name" value="NUCLEAR INTRON MATURASE 1, MITOCHONDRIAL-RELATED"/>
    <property type="match status" value="1"/>
</dbReference>
<organism evidence="2 3">
    <name type="scientific">Phormidium yuhuli AB48</name>
    <dbReference type="NCBI Taxonomy" id="2940671"/>
    <lineage>
        <taxon>Bacteria</taxon>
        <taxon>Bacillati</taxon>
        <taxon>Cyanobacteriota</taxon>
        <taxon>Cyanophyceae</taxon>
        <taxon>Oscillatoriophycideae</taxon>
        <taxon>Oscillatoriales</taxon>
        <taxon>Oscillatoriaceae</taxon>
        <taxon>Phormidium</taxon>
        <taxon>Phormidium yuhuli</taxon>
    </lineage>
</organism>
<dbReference type="Proteomes" id="UP001056708">
    <property type="component" value="Chromosome"/>
</dbReference>
<dbReference type="SUPFAM" id="SSF56672">
    <property type="entry name" value="DNA/RNA polymerases"/>
    <property type="match status" value="1"/>
</dbReference>
<reference evidence="2" key="1">
    <citation type="submission" date="2022-06" db="EMBL/GenBank/DDBJ databases">
        <title>Genome sequence of Phormidium yuhuli AB48 isolated from an industrial photobioreactor environment.</title>
        <authorList>
            <person name="Qiu Y."/>
            <person name="Noonan A.J.C."/>
            <person name="Dofher K."/>
            <person name="Koch M."/>
            <person name="Kieft B."/>
            <person name="Lin X."/>
            <person name="Ziels R.M."/>
            <person name="Hallam S.J."/>
        </authorList>
    </citation>
    <scope>NUCLEOTIDE SEQUENCE</scope>
    <source>
        <strain evidence="2">AB48</strain>
    </source>
</reference>
<protein>
    <submittedName>
        <fullName evidence="2">RNA-directed DNA polymerase</fullName>
    </submittedName>
</protein>
<dbReference type="GO" id="GO:0003964">
    <property type="term" value="F:RNA-directed DNA polymerase activity"/>
    <property type="evidence" value="ECO:0007669"/>
    <property type="project" value="UniProtKB-KW"/>
</dbReference>
<dbReference type="PANTHER" id="PTHR34047:SF8">
    <property type="entry name" value="PROTEIN YKFC"/>
    <property type="match status" value="1"/>
</dbReference>
<proteinExistence type="predicted"/>
<gene>
    <name evidence="2" type="ORF">NEA10_00525</name>
</gene>
<dbReference type="Pfam" id="PF00078">
    <property type="entry name" value="RVT_1"/>
    <property type="match status" value="1"/>
</dbReference>
<dbReference type="RefSeq" id="WP_252663291.1">
    <property type="nucleotide sequence ID" value="NZ_CP098611.1"/>
</dbReference>
<dbReference type="PROSITE" id="PS50878">
    <property type="entry name" value="RT_POL"/>
    <property type="match status" value="1"/>
</dbReference>
<sequence length="357" mass="42296">MKRYGNLYPQITEFSNLLAAANNAQKGKRFRDSVLAFNHDLEPKLLTLQDELHHKTYQPGEYKNFDIYEPKRRVISAAPYRDRVVHHALCNVIVPIFERTFIATSYANRLGYGSHRGLEQFVRYARSSRYVLQCDICQYFPSIDLSILKQQIRRKLKCRDSLWLIDKILDNRSHAEQGQQQSLYYFPGDTLLTPLDHPTGLPIGNLTSQFFANVYLNNFDHFVKEELNVSRYVRYVDDFALFSDDRDFLIHCRERLEAYLATQLRLRIHPIKSQLTQTRYGAMFVGFRVFSDRIRVRNYNLQKGRRRLKRLEVAYDQGQISRKDVQQRWQSWKAHLSHGDTWRLRQDIIAESKLPLT</sequence>
<keyword evidence="2" id="KW-0808">Transferase</keyword>
<evidence type="ECO:0000313" key="2">
    <source>
        <dbReference type="EMBL" id="USR91261.1"/>
    </source>
</evidence>
<keyword evidence="2" id="KW-0695">RNA-directed DNA polymerase</keyword>
<feature type="domain" description="Reverse transcriptase" evidence="1">
    <location>
        <begin position="1"/>
        <end position="289"/>
    </location>
</feature>